<dbReference type="GO" id="GO:0006790">
    <property type="term" value="P:sulfur compound metabolic process"/>
    <property type="evidence" value="ECO:0007669"/>
    <property type="project" value="TreeGrafter"/>
</dbReference>
<evidence type="ECO:0000256" key="1">
    <source>
        <dbReference type="SAM" id="Phobius"/>
    </source>
</evidence>
<dbReference type="AlphaFoldDB" id="A0A6G9YB18"/>
<dbReference type="SUPFAM" id="SSF81296">
    <property type="entry name" value="E set domains"/>
    <property type="match status" value="1"/>
</dbReference>
<feature type="transmembrane region" description="Helical" evidence="1">
    <location>
        <begin position="79"/>
        <end position="96"/>
    </location>
</feature>
<protein>
    <submittedName>
        <fullName evidence="3">Molybdopterin-dependent oxidoreductase</fullName>
    </submittedName>
</protein>
<dbReference type="EMBL" id="CP046172">
    <property type="protein sequence ID" value="QIS10411.1"/>
    <property type="molecule type" value="Genomic_DNA"/>
</dbReference>
<keyword evidence="4" id="KW-1185">Reference proteome</keyword>
<dbReference type="Pfam" id="PF00174">
    <property type="entry name" value="Oxidored_molyb"/>
    <property type="match status" value="1"/>
</dbReference>
<dbReference type="Gene3D" id="2.60.40.650">
    <property type="match status" value="1"/>
</dbReference>
<dbReference type="InterPro" id="IPR000572">
    <property type="entry name" value="OxRdtase_Mopterin-bd_dom"/>
</dbReference>
<evidence type="ECO:0000259" key="2">
    <source>
        <dbReference type="Pfam" id="PF00174"/>
    </source>
</evidence>
<dbReference type="InterPro" id="IPR014756">
    <property type="entry name" value="Ig_E-set"/>
</dbReference>
<dbReference type="GO" id="GO:0043546">
    <property type="term" value="F:molybdopterin cofactor binding"/>
    <property type="evidence" value="ECO:0007669"/>
    <property type="project" value="TreeGrafter"/>
</dbReference>
<dbReference type="SUPFAM" id="SSF56524">
    <property type="entry name" value="Oxidoreductase molybdopterin-binding domain"/>
    <property type="match status" value="1"/>
</dbReference>
<reference evidence="3 4" key="1">
    <citation type="journal article" date="2019" name="ACS Chem. Biol.">
        <title>Identification and Mobilization of a Cryptic Antibiotic Biosynthesis Gene Locus from a Human-Pathogenic Nocardia Isolate.</title>
        <authorList>
            <person name="Herisse M."/>
            <person name="Ishida K."/>
            <person name="Porter J.L."/>
            <person name="Howden B."/>
            <person name="Hertweck C."/>
            <person name="Stinear T.P."/>
            <person name="Pidot S.J."/>
        </authorList>
    </citation>
    <scope>NUCLEOTIDE SEQUENCE [LARGE SCALE GENOMIC DNA]</scope>
    <source>
        <strain evidence="3 4">AUSMDU00012717</strain>
    </source>
</reference>
<gene>
    <name evidence="3" type="ORF">F5544_12600</name>
</gene>
<accession>A0A6G9YB18</accession>
<keyword evidence="1" id="KW-0812">Transmembrane</keyword>
<dbReference type="Proteomes" id="UP000503540">
    <property type="component" value="Chromosome"/>
</dbReference>
<keyword evidence="1" id="KW-0472">Membrane</keyword>
<sequence>MRGGVVNDRGRWVPTMRNGKLGSVADAAVGLAALGVGEAVAAVGGDSLIDTVGRALIDAAPTPVVEATVALSGRHDKEVTRIGVGAGAVAAAVGLAVLPERIRLLGAAVFGAGAAALATRRATRSGAAFTGAIAAAGVLGFGMRGRSRARGGSAESFGGSAGSLLVESLGGSAELLGGVADSRRRWPRTMLYAAAGVGLLAIAQRAQRARDRKQEQLIRAVGPMGALGVVPEDGLEDEPGLPALYTANERFYVADVNLRPPRLDPNRWRLAVTGLVAHPLRLSLNELALDAVEFDAVMVCVHNRPGQGRVGNARWFGVPLTELLAHALPDDNATRLVTKAVDGYTISLPLEPLRTGEWPGYLVIGMNGAPLPPEHGFPARVIVPGSYGQYAGAKWLTGLEITDDSQVDYWWRRGWPRGPLWISPQARIDVAAPGRIAAGTTTMAGVAWAPPNGVARVELRVGEGDWQTTDLGAELAPAAWRRWRITLPLPPGEHVVQARAIGNDGQVQEGVARPPFPNGPAGYHTLTVRV</sequence>
<evidence type="ECO:0000313" key="3">
    <source>
        <dbReference type="EMBL" id="QIS10411.1"/>
    </source>
</evidence>
<feature type="transmembrane region" description="Helical" evidence="1">
    <location>
        <begin position="126"/>
        <end position="143"/>
    </location>
</feature>
<dbReference type="Gene3D" id="3.90.420.10">
    <property type="entry name" value="Oxidoreductase, molybdopterin-binding domain"/>
    <property type="match status" value="1"/>
</dbReference>
<feature type="domain" description="Oxidoreductase molybdopterin-binding" evidence="2">
    <location>
        <begin position="260"/>
        <end position="410"/>
    </location>
</feature>
<dbReference type="PANTHER" id="PTHR19372:SF7">
    <property type="entry name" value="SULFITE OXIDASE, MITOCHONDRIAL"/>
    <property type="match status" value="1"/>
</dbReference>
<name>A0A6G9YB18_9NOCA</name>
<dbReference type="GO" id="GO:0008482">
    <property type="term" value="F:sulfite oxidase activity"/>
    <property type="evidence" value="ECO:0007669"/>
    <property type="project" value="TreeGrafter"/>
</dbReference>
<dbReference type="InterPro" id="IPR036374">
    <property type="entry name" value="OxRdtase_Mopterin-bd_sf"/>
</dbReference>
<dbReference type="KEGG" id="nah:F5544_12600"/>
<organism evidence="3 4">
    <name type="scientific">Nocardia arthritidis</name>
    <dbReference type="NCBI Taxonomy" id="228602"/>
    <lineage>
        <taxon>Bacteria</taxon>
        <taxon>Bacillati</taxon>
        <taxon>Actinomycetota</taxon>
        <taxon>Actinomycetes</taxon>
        <taxon>Mycobacteriales</taxon>
        <taxon>Nocardiaceae</taxon>
        <taxon>Nocardia</taxon>
    </lineage>
</organism>
<evidence type="ECO:0000313" key="4">
    <source>
        <dbReference type="Proteomes" id="UP000503540"/>
    </source>
</evidence>
<keyword evidence="1" id="KW-1133">Transmembrane helix</keyword>
<proteinExistence type="predicted"/>
<dbReference type="GO" id="GO:0020037">
    <property type="term" value="F:heme binding"/>
    <property type="evidence" value="ECO:0007669"/>
    <property type="project" value="TreeGrafter"/>
</dbReference>
<dbReference type="PANTHER" id="PTHR19372">
    <property type="entry name" value="SULFITE REDUCTASE"/>
    <property type="match status" value="1"/>
</dbReference>